<evidence type="ECO:0000313" key="1">
    <source>
        <dbReference type="EMBL" id="RCJ26030.1"/>
    </source>
</evidence>
<dbReference type="AlphaFoldDB" id="A0A367QQF5"/>
<dbReference type="Proteomes" id="UP000252107">
    <property type="component" value="Unassembled WGS sequence"/>
</dbReference>
<evidence type="ECO:0000313" key="2">
    <source>
        <dbReference type="Proteomes" id="UP000252107"/>
    </source>
</evidence>
<dbReference type="EMBL" id="LXQD01000311">
    <property type="protein sequence ID" value="RCJ26030.1"/>
    <property type="molecule type" value="Genomic_DNA"/>
</dbReference>
<name>A0A367QQF5_9NOSO</name>
<reference evidence="1" key="1">
    <citation type="submission" date="2016-04" db="EMBL/GenBank/DDBJ databases">
        <authorList>
            <person name="Tabuchi Yagui T.R."/>
        </authorList>
    </citation>
    <scope>NUCLEOTIDE SEQUENCE [LARGE SCALE GENOMIC DNA]</scope>
    <source>
        <strain evidence="1">NIES-26</strain>
    </source>
</reference>
<accession>A0A367QQF5</accession>
<comment type="caution">
    <text evidence="1">The sequence shown here is derived from an EMBL/GenBank/DDBJ whole genome shotgun (WGS) entry which is preliminary data.</text>
</comment>
<keyword evidence="2" id="KW-1185">Reference proteome</keyword>
<sequence>MTGQMCWLPTLGSNGELILHLRTASNQPWQPYRTRPEAVQDYDIPHGSKGWATYQKLRHSGWTLIPTAQARTITFRQNLKTA</sequence>
<protein>
    <submittedName>
        <fullName evidence="1">Uncharacterized protein</fullName>
    </submittedName>
</protein>
<organism evidence="1 2">
    <name type="scientific">Nostoc minutum NIES-26</name>
    <dbReference type="NCBI Taxonomy" id="1844469"/>
    <lineage>
        <taxon>Bacteria</taxon>
        <taxon>Bacillati</taxon>
        <taxon>Cyanobacteriota</taxon>
        <taxon>Cyanophyceae</taxon>
        <taxon>Nostocales</taxon>
        <taxon>Nostocaceae</taxon>
        <taxon>Nostoc</taxon>
    </lineage>
</organism>
<gene>
    <name evidence="1" type="ORF">A6770_27070</name>
</gene>
<proteinExistence type="predicted"/>